<keyword evidence="3" id="KW-1185">Reference proteome</keyword>
<evidence type="ECO:0000256" key="1">
    <source>
        <dbReference type="SAM" id="SignalP"/>
    </source>
</evidence>
<comment type="caution">
    <text evidence="2">The sequence shown here is derived from an EMBL/GenBank/DDBJ whole genome shotgun (WGS) entry which is preliminary data.</text>
</comment>
<keyword evidence="1" id="KW-0732">Signal</keyword>
<name>A0ABQ1R3B8_9FLAO</name>
<dbReference type="RefSeq" id="WP_188371023.1">
    <property type="nucleotide sequence ID" value="NZ_BMFH01000002.1"/>
</dbReference>
<dbReference type="EMBL" id="BMFH01000002">
    <property type="protein sequence ID" value="GGD56742.1"/>
    <property type="molecule type" value="Genomic_DNA"/>
</dbReference>
<protein>
    <recommendedName>
        <fullName evidence="4">DUF4398 domain-containing protein</fullName>
    </recommendedName>
</protein>
<evidence type="ECO:0000313" key="3">
    <source>
        <dbReference type="Proteomes" id="UP000625780"/>
    </source>
</evidence>
<evidence type="ECO:0000313" key="2">
    <source>
        <dbReference type="EMBL" id="GGD56742.1"/>
    </source>
</evidence>
<sequence length="234" mass="26213">MSLQVLTIYLWLALLPFPSGTGFSNACEFAGSNISYIRSNTQKAIEADKINMIHYYAYKALSAIDKSKDQFAACGCEYAQSGIEESERYLKQAIKASSLMGARMLLEKSLDHAQGSLEALEDHPEIHTSEYGNDLSVNTREDKARVQSFRPISGKELEKKVESSLESFRISLEKVISTLPCKEAENYVLGVFQRCELELLKAELTEGKRYYNLKTKNIAARALEKLGERCSATN</sequence>
<gene>
    <name evidence="2" type="ORF">GCM10011361_24090</name>
</gene>
<feature type="chain" id="PRO_5045314874" description="DUF4398 domain-containing protein" evidence="1">
    <location>
        <begin position="27"/>
        <end position="234"/>
    </location>
</feature>
<reference evidence="3" key="1">
    <citation type="journal article" date="2019" name="Int. J. Syst. Evol. Microbiol.">
        <title>The Global Catalogue of Microorganisms (GCM) 10K type strain sequencing project: providing services to taxonomists for standard genome sequencing and annotation.</title>
        <authorList>
            <consortium name="The Broad Institute Genomics Platform"/>
            <consortium name="The Broad Institute Genome Sequencing Center for Infectious Disease"/>
            <person name="Wu L."/>
            <person name="Ma J."/>
        </authorList>
    </citation>
    <scope>NUCLEOTIDE SEQUENCE [LARGE SCALE GENOMIC DNA]</scope>
    <source>
        <strain evidence="3">CGMCC 1.12606</strain>
    </source>
</reference>
<feature type="signal peptide" evidence="1">
    <location>
        <begin position="1"/>
        <end position="26"/>
    </location>
</feature>
<proteinExistence type="predicted"/>
<organism evidence="2 3">
    <name type="scientific">Muriicola marianensis</name>
    <dbReference type="NCBI Taxonomy" id="1324801"/>
    <lineage>
        <taxon>Bacteria</taxon>
        <taxon>Pseudomonadati</taxon>
        <taxon>Bacteroidota</taxon>
        <taxon>Flavobacteriia</taxon>
        <taxon>Flavobacteriales</taxon>
        <taxon>Flavobacteriaceae</taxon>
        <taxon>Muriicola</taxon>
    </lineage>
</organism>
<accession>A0ABQ1R3B8</accession>
<evidence type="ECO:0008006" key="4">
    <source>
        <dbReference type="Google" id="ProtNLM"/>
    </source>
</evidence>
<dbReference type="Proteomes" id="UP000625780">
    <property type="component" value="Unassembled WGS sequence"/>
</dbReference>